<name>W0A6Y5_9SPHN</name>
<sequence>MLVCAKCSKKVGGGFGEKGKTPLAKALKKYLGARKGRKSPIGILEVRCLGVCPGGAVTVVDGNNPRQWLLVRPGTDIDEVAGLLAEAPAPTG</sequence>
<dbReference type="eggNOG" id="COG5469">
    <property type="taxonomic scope" value="Bacteria"/>
</dbReference>
<evidence type="ECO:0000313" key="1">
    <source>
        <dbReference type="EMBL" id="AHE52856.1"/>
    </source>
</evidence>
<organism evidence="1 2">
    <name type="scientific">Sphingomonas sanxanigenens DSM 19645 = NX02</name>
    <dbReference type="NCBI Taxonomy" id="1123269"/>
    <lineage>
        <taxon>Bacteria</taxon>
        <taxon>Pseudomonadati</taxon>
        <taxon>Pseudomonadota</taxon>
        <taxon>Alphaproteobacteria</taxon>
        <taxon>Sphingomonadales</taxon>
        <taxon>Sphingomonadaceae</taxon>
        <taxon>Sphingomonas</taxon>
    </lineage>
</organism>
<dbReference type="HOGENOM" id="CLU_153233_1_0_5"/>
<dbReference type="KEGG" id="ssan:NX02_05595"/>
<evidence type="ECO:0008006" key="3">
    <source>
        <dbReference type="Google" id="ProtNLM"/>
    </source>
</evidence>
<protein>
    <recommendedName>
        <fullName evidence="3">(2Fe-2S) ferredoxin domain-containing protein</fullName>
    </recommendedName>
</protein>
<dbReference type="STRING" id="1123269.NX02_05595"/>
<gene>
    <name evidence="1" type="ORF">NX02_05595</name>
</gene>
<proteinExistence type="predicted"/>
<dbReference type="PATRIC" id="fig|1123269.5.peg.1080"/>
<keyword evidence="2" id="KW-1185">Reference proteome</keyword>
<dbReference type="AlphaFoldDB" id="W0A6Y5"/>
<accession>W0A6Y5</accession>
<dbReference type="Proteomes" id="UP000018851">
    <property type="component" value="Chromosome"/>
</dbReference>
<evidence type="ECO:0000313" key="2">
    <source>
        <dbReference type="Proteomes" id="UP000018851"/>
    </source>
</evidence>
<reference evidence="1 2" key="1">
    <citation type="submission" date="2013-07" db="EMBL/GenBank/DDBJ databases">
        <title>Completed genome of Sphingomonas sanxanigenens NX02.</title>
        <authorList>
            <person name="Ma T."/>
            <person name="Huang H."/>
            <person name="Wu M."/>
            <person name="Li X."/>
            <person name="Li G."/>
        </authorList>
    </citation>
    <scope>NUCLEOTIDE SEQUENCE [LARGE SCALE GENOMIC DNA]</scope>
    <source>
        <strain evidence="1 2">NX02</strain>
    </source>
</reference>
<dbReference type="Gene3D" id="3.40.30.10">
    <property type="entry name" value="Glutaredoxin"/>
    <property type="match status" value="1"/>
</dbReference>
<dbReference type="EMBL" id="CP006644">
    <property type="protein sequence ID" value="AHE52856.1"/>
    <property type="molecule type" value="Genomic_DNA"/>
</dbReference>